<keyword evidence="1" id="KW-1133">Transmembrane helix</keyword>
<gene>
    <name evidence="2" type="ORF">FIM25_00950</name>
</gene>
<dbReference type="AlphaFoldDB" id="A0A5Q4VEQ3"/>
<evidence type="ECO:0000256" key="1">
    <source>
        <dbReference type="SAM" id="Phobius"/>
    </source>
</evidence>
<evidence type="ECO:0008006" key="4">
    <source>
        <dbReference type="Google" id="ProtNLM"/>
    </source>
</evidence>
<dbReference type="RefSeq" id="WP_139445238.1">
    <property type="nucleotide sequence ID" value="NZ_VDMB01000001.1"/>
</dbReference>
<evidence type="ECO:0000313" key="3">
    <source>
        <dbReference type="Proteomes" id="UP000321899"/>
    </source>
</evidence>
<dbReference type="OrthoDB" id="5781423at2"/>
<name>A0A5Q4VEQ3_9BACT</name>
<comment type="caution">
    <text evidence="2">The sequence shown here is derived from an EMBL/GenBank/DDBJ whole genome shotgun (WGS) entry which is preliminary data.</text>
</comment>
<sequence>MNKHSIKIQDGYFGALEEDEISLVDIAKVLVKRWPWFAIVFMAVLATGFSLIFLYNNNSHEYLSIYRVAESSPGNPLISLKSTGEKAEVYYKGLVVNDFLAQKNVKALSFPFDIEVADNSGMIIAKSRSSVKDNVKIESIRTIHKMFFSMIVKEEGLVHGKKVEILSRKIESAEKALELLSESANLNVVEFSIQYMDQIAQAKNDLATLNSGEILQLAQVQPEESKKALMIAVVGMLAFMSGIMAPFLAEFGARVRHALREK</sequence>
<protein>
    <recommendedName>
        <fullName evidence="4">Polysaccharide chain length determinant N-terminal domain-containing protein</fullName>
    </recommendedName>
</protein>
<keyword evidence="1" id="KW-0812">Transmembrane</keyword>
<dbReference type="Proteomes" id="UP000321899">
    <property type="component" value="Unassembled WGS sequence"/>
</dbReference>
<reference evidence="2 3" key="1">
    <citation type="submission" date="2019-06" db="EMBL/GenBank/DDBJ databases">
        <title>Desulfobotulus mexicanus sp. nov., a novel sulfate-reducing bacterium isolated from the sediment of an alkaline crater lake in Mexico.</title>
        <authorList>
            <person name="Hirschler-Rea A."/>
        </authorList>
    </citation>
    <scope>NUCLEOTIDE SEQUENCE [LARGE SCALE GENOMIC DNA]</scope>
    <source>
        <strain evidence="2 3">PAR22N</strain>
    </source>
</reference>
<feature type="transmembrane region" description="Helical" evidence="1">
    <location>
        <begin position="228"/>
        <end position="249"/>
    </location>
</feature>
<accession>A0A5Q4VEQ3</accession>
<evidence type="ECO:0000313" key="2">
    <source>
        <dbReference type="EMBL" id="TYT76154.1"/>
    </source>
</evidence>
<dbReference type="EMBL" id="VDMB01000001">
    <property type="protein sequence ID" value="TYT76154.1"/>
    <property type="molecule type" value="Genomic_DNA"/>
</dbReference>
<keyword evidence="3" id="KW-1185">Reference proteome</keyword>
<feature type="transmembrane region" description="Helical" evidence="1">
    <location>
        <begin position="34"/>
        <end position="55"/>
    </location>
</feature>
<keyword evidence="1" id="KW-0472">Membrane</keyword>
<organism evidence="2 3">
    <name type="scientific">Desulfobotulus mexicanus</name>
    <dbReference type="NCBI Taxonomy" id="2586642"/>
    <lineage>
        <taxon>Bacteria</taxon>
        <taxon>Pseudomonadati</taxon>
        <taxon>Thermodesulfobacteriota</taxon>
        <taxon>Desulfobacteria</taxon>
        <taxon>Desulfobacterales</taxon>
        <taxon>Desulfobacteraceae</taxon>
        <taxon>Desulfobotulus</taxon>
    </lineage>
</organism>
<proteinExistence type="predicted"/>